<reference evidence="4" key="1">
    <citation type="submission" date="2022-08" db="EMBL/GenBank/DDBJ databases">
        <title>Genome sequencing of akame (Lates japonicus).</title>
        <authorList>
            <person name="Hashiguchi Y."/>
            <person name="Takahashi H."/>
        </authorList>
    </citation>
    <scope>NUCLEOTIDE SEQUENCE</scope>
    <source>
        <strain evidence="4">Kochi</strain>
    </source>
</reference>
<evidence type="ECO:0000256" key="1">
    <source>
        <dbReference type="ARBA" id="ARBA00004173"/>
    </source>
</evidence>
<dbReference type="AlphaFoldDB" id="A0AAD3M5Q2"/>
<evidence type="ECO:0000313" key="5">
    <source>
        <dbReference type="Proteomes" id="UP001279410"/>
    </source>
</evidence>
<dbReference type="InterPro" id="IPR042289">
    <property type="entry name" value="COA6"/>
</dbReference>
<dbReference type="InterPro" id="IPR036549">
    <property type="entry name" value="CX6/COA6-like_sf"/>
</dbReference>
<protein>
    <submittedName>
        <fullName evidence="4">Cytochrome c oxidase assembly factor 6 homolog</fullName>
    </submittedName>
</protein>
<dbReference type="PANTHER" id="PTHR46690">
    <property type="entry name" value="CYTOCHROME C OXIDASE ASSEMBLY FACTOR 6 HOMOLOG"/>
    <property type="match status" value="1"/>
</dbReference>
<comment type="subcellular location">
    <subcellularLocation>
        <location evidence="1">Mitochondrion</location>
    </subcellularLocation>
</comment>
<gene>
    <name evidence="4" type="ORF">AKAME5_000215100</name>
</gene>
<evidence type="ECO:0000256" key="3">
    <source>
        <dbReference type="ARBA" id="ARBA00023157"/>
    </source>
</evidence>
<dbReference type="EMBL" id="BRZM01000005">
    <property type="protein sequence ID" value="GLD48117.1"/>
    <property type="molecule type" value="Genomic_DNA"/>
</dbReference>
<dbReference type="SUPFAM" id="SSF47694">
    <property type="entry name" value="Cytochrome c oxidase subunit h"/>
    <property type="match status" value="1"/>
</dbReference>
<evidence type="ECO:0000313" key="4">
    <source>
        <dbReference type="EMBL" id="GLD48117.1"/>
    </source>
</evidence>
<dbReference type="GO" id="GO:0008535">
    <property type="term" value="P:respiratory chain complex IV assembly"/>
    <property type="evidence" value="ECO:0007669"/>
    <property type="project" value="InterPro"/>
</dbReference>
<organism evidence="4 5">
    <name type="scientific">Lates japonicus</name>
    <name type="common">Japanese lates</name>
    <dbReference type="NCBI Taxonomy" id="270547"/>
    <lineage>
        <taxon>Eukaryota</taxon>
        <taxon>Metazoa</taxon>
        <taxon>Chordata</taxon>
        <taxon>Craniata</taxon>
        <taxon>Vertebrata</taxon>
        <taxon>Euteleostomi</taxon>
        <taxon>Actinopterygii</taxon>
        <taxon>Neopterygii</taxon>
        <taxon>Teleostei</taxon>
        <taxon>Neoteleostei</taxon>
        <taxon>Acanthomorphata</taxon>
        <taxon>Carangaria</taxon>
        <taxon>Carangaria incertae sedis</taxon>
        <taxon>Centropomidae</taxon>
        <taxon>Lates</taxon>
    </lineage>
</organism>
<dbReference type="InterPro" id="IPR048280">
    <property type="entry name" value="COX6B-like"/>
</dbReference>
<dbReference type="PROSITE" id="PS51808">
    <property type="entry name" value="CHCH"/>
    <property type="match status" value="1"/>
</dbReference>
<keyword evidence="5" id="KW-1185">Reference proteome</keyword>
<dbReference type="GO" id="GO:0005739">
    <property type="term" value="C:mitochondrion"/>
    <property type="evidence" value="ECO:0007669"/>
    <property type="project" value="UniProtKB-SubCell"/>
</dbReference>
<name>A0AAD3M5Q2_LATJO</name>
<dbReference type="GO" id="GO:0042775">
    <property type="term" value="P:mitochondrial ATP synthesis coupled electron transport"/>
    <property type="evidence" value="ECO:0007669"/>
    <property type="project" value="TreeGrafter"/>
</dbReference>
<dbReference type="Gene3D" id="1.10.10.140">
    <property type="entry name" value="Cytochrome c oxidase, subunit VIb"/>
    <property type="match status" value="1"/>
</dbReference>
<evidence type="ECO:0000256" key="2">
    <source>
        <dbReference type="ARBA" id="ARBA00023128"/>
    </source>
</evidence>
<sequence length="123" mass="14054">MLEAEVLRQNAASKNGNDEAEQTAAVVEIIQEILTFHSFIQEAMTAPNSAQRKACWDARDQLWKCLDDNDGKAASCQKFQTEFEEKCPAQWVKYFTKRRDFLKYKEKMETDGFTPAGGPRQPS</sequence>
<keyword evidence="2" id="KW-0496">Mitochondrion</keyword>
<proteinExistence type="predicted"/>
<comment type="caution">
    <text evidence="4">The sequence shown here is derived from an EMBL/GenBank/DDBJ whole genome shotgun (WGS) entry which is preliminary data.</text>
</comment>
<dbReference type="Pfam" id="PF02297">
    <property type="entry name" value="COX6B"/>
    <property type="match status" value="1"/>
</dbReference>
<keyword evidence="3" id="KW-1015">Disulfide bond</keyword>
<dbReference type="Proteomes" id="UP001279410">
    <property type="component" value="Unassembled WGS sequence"/>
</dbReference>
<accession>A0AAD3M5Q2</accession>
<dbReference type="PANTHER" id="PTHR46690:SF1">
    <property type="entry name" value="CYTOCHROME C OXIDASE ASSEMBLY FACTOR 6 HOMOLOG"/>
    <property type="match status" value="1"/>
</dbReference>